<dbReference type="EMBL" id="MCZJ01000044">
    <property type="protein sequence ID" value="PMM55557.1"/>
    <property type="molecule type" value="Genomic_DNA"/>
</dbReference>
<evidence type="ECO:0000313" key="4">
    <source>
        <dbReference type="Proteomes" id="UP000235554"/>
    </source>
</evidence>
<proteinExistence type="predicted"/>
<dbReference type="InterPro" id="IPR036869">
    <property type="entry name" value="J_dom_sf"/>
</dbReference>
<protein>
    <recommendedName>
        <fullName evidence="6">J domain-containing protein</fullName>
    </recommendedName>
</protein>
<reference evidence="3 5" key="3">
    <citation type="journal article" date="2018" name="Nature">
        <title>A major lineage of non-tailed dsDNA viruses as unrecognized killers of marine bacteria.</title>
        <authorList>
            <person name="Kauffman K.M."/>
            <person name="Hussain F.A."/>
            <person name="Yang J."/>
            <person name="Arevalo P."/>
            <person name="Brown J.M."/>
            <person name="Chang W.K."/>
            <person name="VanInsberghe D."/>
            <person name="Elsherbini J."/>
            <person name="Sharma R.S."/>
            <person name="Cutler M.B."/>
            <person name="Kelly L."/>
            <person name="Polz M.F."/>
        </authorList>
    </citation>
    <scope>NUCLEOTIDE SEQUENCE</scope>
    <source>
        <strain evidence="3">10N.261.48.A1</strain>
        <strain evidence="2 5">10N.286.55.E1</strain>
    </source>
</reference>
<gene>
    <name evidence="3" type="ORF">BCT50_10360</name>
    <name evidence="2" type="ORF">BCV38_21960</name>
</gene>
<evidence type="ECO:0000313" key="2">
    <source>
        <dbReference type="EMBL" id="PME29042.1"/>
    </source>
</evidence>
<evidence type="ECO:0000256" key="1">
    <source>
        <dbReference type="ARBA" id="ARBA00023186"/>
    </source>
</evidence>
<evidence type="ECO:0000313" key="5">
    <source>
        <dbReference type="Proteomes" id="UP000239763"/>
    </source>
</evidence>
<dbReference type="SUPFAM" id="SSF46565">
    <property type="entry name" value="Chaperone J-domain"/>
    <property type="match status" value="1"/>
</dbReference>
<keyword evidence="1" id="KW-0143">Chaperone</keyword>
<organism evidence="3 4">
    <name type="scientific">Vibrio lentus</name>
    <dbReference type="NCBI Taxonomy" id="136468"/>
    <lineage>
        <taxon>Bacteria</taxon>
        <taxon>Pseudomonadati</taxon>
        <taxon>Pseudomonadota</taxon>
        <taxon>Gammaproteobacteria</taxon>
        <taxon>Vibrionales</taxon>
        <taxon>Vibrionaceae</taxon>
        <taxon>Vibrio</taxon>
    </lineage>
</organism>
<evidence type="ECO:0008006" key="6">
    <source>
        <dbReference type="Google" id="ProtNLM"/>
    </source>
</evidence>
<dbReference type="EMBL" id="MCSB01000014">
    <property type="protein sequence ID" value="PME29042.1"/>
    <property type="molecule type" value="Genomic_DNA"/>
</dbReference>
<reference evidence="4" key="1">
    <citation type="submission" date="2016-07" db="EMBL/GenBank/DDBJ databases">
        <title>Nontailed viruses are major unrecognized killers of bacteria in the ocean.</title>
        <authorList>
            <person name="Kauffman K."/>
            <person name="Hussain F."/>
            <person name="Yang J."/>
            <person name="Arevalo P."/>
            <person name="Brown J."/>
            <person name="Cutler M."/>
            <person name="Kelly L."/>
            <person name="Polz M.F."/>
        </authorList>
    </citation>
    <scope>NUCLEOTIDE SEQUENCE [LARGE SCALE GENOMIC DNA]</scope>
    <source>
        <strain evidence="4">10N.261.48.A1</strain>
    </source>
</reference>
<dbReference type="Proteomes" id="UP000239763">
    <property type="component" value="Unassembled WGS sequence"/>
</dbReference>
<sequence length="392" mass="46142">MCFSSYAVSLEKIGLKEEKRMDITLPIFHSNNVPHSQADDLSELWRKIEKNERRNQKAELKVDQLFSEYENKLAPYDKKLGHLRCVWVKHLMSFLTSKELKTSMRNRLMQTIEQELSDLLERLFPHNGDEVEALCEEYEAYHDKVFKKEKQQALDSAYREFEIGMKEMFGADIDLPHKEIREILASGDPFAIEALINTLGASFVEHNNGTFSPRDQAEDEWDDYFESEEDEALNIKEMFRGTQLNKMYKRIASVIHPDKEPDPLKKEEKHRLMQTLAVAKRENDVMTLVRMLTEYVPDSEHLLDETTLVRIEHLLEIKLLDLNRVHRDIFSQQGVKSQVWRKFSAPSKKKTQAKMEKHLEMIDGSIEALEKRIKKINSFNQLNKYLRTLAFY</sequence>
<name>A0A855INJ4_9VIBR</name>
<keyword evidence="5" id="KW-1185">Reference proteome</keyword>
<dbReference type="Proteomes" id="UP000235554">
    <property type="component" value="Unassembled WGS sequence"/>
</dbReference>
<comment type="caution">
    <text evidence="3">The sequence shown here is derived from an EMBL/GenBank/DDBJ whole genome shotgun (WGS) entry which is preliminary data.</text>
</comment>
<accession>A0A855INJ4</accession>
<reference evidence="3" key="2">
    <citation type="submission" date="2016-07" db="EMBL/GenBank/DDBJ databases">
        <authorList>
            <person name="Kauffman K."/>
            <person name="Arevalo P."/>
            <person name="Polz M.F."/>
        </authorList>
    </citation>
    <scope>NUCLEOTIDE SEQUENCE</scope>
    <source>
        <strain evidence="3">10N.261.48.A1</strain>
        <strain evidence="2">10N.286.55.E1</strain>
    </source>
</reference>
<evidence type="ECO:0000313" key="3">
    <source>
        <dbReference type="EMBL" id="PMM55557.1"/>
    </source>
</evidence>
<dbReference type="AlphaFoldDB" id="A0A855INJ4"/>